<reference evidence="5" key="1">
    <citation type="submission" date="2024-01" db="EMBL/GenBank/DDBJ databases">
        <title>Genome sequence of Mycoplasma ciconiae type strain DSM 25251.</title>
        <authorList>
            <person name="Spergser J."/>
        </authorList>
    </citation>
    <scope>NUCLEOTIDE SEQUENCE [LARGE SCALE GENOMIC DNA]</scope>
    <source>
        <strain evidence="5">DSM 25251</strain>
    </source>
</reference>
<accession>A0ABU7MMA0</accession>
<dbReference type="SUPFAM" id="SSF116734">
    <property type="entry name" value="DNA methylase specificity domain"/>
    <property type="match status" value="1"/>
</dbReference>
<keyword evidence="2" id="KW-0680">Restriction system</keyword>
<dbReference type="InterPro" id="IPR000055">
    <property type="entry name" value="Restrct_endonuc_typeI_TRD"/>
</dbReference>
<feature type="domain" description="Type I restriction modification DNA specificity" evidence="4">
    <location>
        <begin position="51"/>
        <end position="184"/>
    </location>
</feature>
<keyword evidence="5" id="KW-0378">Hydrolase</keyword>
<feature type="non-terminal residue" evidence="5">
    <location>
        <position position="184"/>
    </location>
</feature>
<dbReference type="Gene3D" id="3.90.220.20">
    <property type="entry name" value="DNA methylase specificity domains"/>
    <property type="match status" value="1"/>
</dbReference>
<evidence type="ECO:0000313" key="5">
    <source>
        <dbReference type="EMBL" id="MEE3928634.1"/>
    </source>
</evidence>
<dbReference type="GO" id="GO:0016787">
    <property type="term" value="F:hydrolase activity"/>
    <property type="evidence" value="ECO:0007669"/>
    <property type="project" value="UniProtKB-KW"/>
</dbReference>
<organism evidence="5 6">
    <name type="scientific">Mycoplasmopsis ciconiae</name>
    <dbReference type="NCBI Taxonomy" id="561067"/>
    <lineage>
        <taxon>Bacteria</taxon>
        <taxon>Bacillati</taxon>
        <taxon>Mycoplasmatota</taxon>
        <taxon>Mycoplasmoidales</taxon>
        <taxon>Metamycoplasmataceae</taxon>
        <taxon>Mycoplasmopsis</taxon>
    </lineage>
</organism>
<dbReference type="PANTHER" id="PTHR30408">
    <property type="entry name" value="TYPE-1 RESTRICTION ENZYME ECOKI SPECIFICITY PROTEIN"/>
    <property type="match status" value="1"/>
</dbReference>
<evidence type="ECO:0000256" key="2">
    <source>
        <dbReference type="ARBA" id="ARBA00022747"/>
    </source>
</evidence>
<keyword evidence="6" id="KW-1185">Reference proteome</keyword>
<name>A0ABU7MMA0_9BACT</name>
<proteinExistence type="inferred from homology"/>
<dbReference type="InterPro" id="IPR052021">
    <property type="entry name" value="Type-I_RS_S_subunit"/>
</dbReference>
<protein>
    <submittedName>
        <fullName evidence="5">Restriction endonuclease subunit S</fullName>
        <ecNumber evidence="5">3.1.21.-</ecNumber>
    </submittedName>
</protein>
<dbReference type="RefSeq" id="WP_330501047.1">
    <property type="nucleotide sequence ID" value="NZ_JAZDWZ010000021.1"/>
</dbReference>
<dbReference type="EC" id="3.1.21.-" evidence="5"/>
<dbReference type="GO" id="GO:0004519">
    <property type="term" value="F:endonuclease activity"/>
    <property type="evidence" value="ECO:0007669"/>
    <property type="project" value="UniProtKB-KW"/>
</dbReference>
<evidence type="ECO:0000259" key="4">
    <source>
        <dbReference type="Pfam" id="PF01420"/>
    </source>
</evidence>
<evidence type="ECO:0000256" key="3">
    <source>
        <dbReference type="ARBA" id="ARBA00023125"/>
    </source>
</evidence>
<keyword evidence="5" id="KW-0255">Endonuclease</keyword>
<dbReference type="PANTHER" id="PTHR30408:SF12">
    <property type="entry name" value="TYPE I RESTRICTION ENZYME MJAVIII SPECIFICITY SUBUNIT"/>
    <property type="match status" value="1"/>
</dbReference>
<gene>
    <name evidence="5" type="ORF">V2E24_03560</name>
</gene>
<dbReference type="Pfam" id="PF01420">
    <property type="entry name" value="Methylase_S"/>
    <property type="match status" value="1"/>
</dbReference>
<dbReference type="InterPro" id="IPR044946">
    <property type="entry name" value="Restrct_endonuc_typeI_TRD_sf"/>
</dbReference>
<dbReference type="Proteomes" id="UP001344817">
    <property type="component" value="Unassembled WGS sequence"/>
</dbReference>
<keyword evidence="3" id="KW-0238">DNA-binding</keyword>
<evidence type="ECO:0000256" key="1">
    <source>
        <dbReference type="ARBA" id="ARBA00010923"/>
    </source>
</evidence>
<evidence type="ECO:0000313" key="6">
    <source>
        <dbReference type="Proteomes" id="UP001344817"/>
    </source>
</evidence>
<dbReference type="EMBL" id="JAZDWZ010000021">
    <property type="protein sequence ID" value="MEE3928634.1"/>
    <property type="molecule type" value="Genomic_DNA"/>
</dbReference>
<keyword evidence="5" id="KW-0540">Nuclease</keyword>
<feature type="non-terminal residue" evidence="5">
    <location>
        <position position="1"/>
    </location>
</feature>
<comment type="similarity">
    <text evidence="1">Belongs to the type-I restriction system S methylase family.</text>
</comment>
<sequence>ESKPKIRFNNFTHAWEQHLVGDFLSKSELIRKDITQSSDIMTLGLNLTGLRIGRTRNKDIFENTKYFVRKSGQLIYGKQNIFRGSIALITDEFDGKCTSLDVPSLNINNIHKKFIYFILSNPDFYERTEKEAVGTGSKRVHEQILFIQKIITTDSYEEQTKIADLFTNLNSLITLHQRKLKKLE</sequence>
<comment type="caution">
    <text evidence="5">The sequence shown here is derived from an EMBL/GenBank/DDBJ whole genome shotgun (WGS) entry which is preliminary data.</text>
</comment>